<protein>
    <recommendedName>
        <fullName evidence="7">Tetraspanin</fullName>
    </recommendedName>
</protein>
<comment type="caution">
    <text evidence="7">Lacks conserved residue(s) required for the propagation of feature annotation.</text>
</comment>
<feature type="transmembrane region" description="Helical" evidence="7">
    <location>
        <begin position="81"/>
        <end position="104"/>
    </location>
</feature>
<proteinExistence type="inferred from homology"/>
<accession>A0A0T6BH07</accession>
<evidence type="ECO:0000313" key="9">
    <source>
        <dbReference type="Proteomes" id="UP000051574"/>
    </source>
</evidence>
<dbReference type="CDD" id="cd03127">
    <property type="entry name" value="tetraspanin_LEL"/>
    <property type="match status" value="1"/>
</dbReference>
<evidence type="ECO:0000256" key="3">
    <source>
        <dbReference type="ARBA" id="ARBA00022692"/>
    </source>
</evidence>
<dbReference type="SUPFAM" id="SSF48652">
    <property type="entry name" value="Tetraspanin"/>
    <property type="match status" value="1"/>
</dbReference>
<dbReference type="PRINTS" id="PR00259">
    <property type="entry name" value="TMFOUR"/>
</dbReference>
<comment type="similarity">
    <text evidence="2 7">Belongs to the tetraspanin (TM4SF) family.</text>
</comment>
<keyword evidence="5 7" id="KW-0472">Membrane</keyword>
<dbReference type="PANTHER" id="PTHR19282">
    <property type="entry name" value="TETRASPANIN"/>
    <property type="match status" value="1"/>
</dbReference>
<keyword evidence="9" id="KW-1185">Reference proteome</keyword>
<dbReference type="Gene3D" id="1.10.1450.10">
    <property type="entry name" value="Tetraspanin"/>
    <property type="match status" value="1"/>
</dbReference>
<evidence type="ECO:0000313" key="8">
    <source>
        <dbReference type="EMBL" id="KRT86629.1"/>
    </source>
</evidence>
<dbReference type="PANTHER" id="PTHR19282:SF521">
    <property type="entry name" value="IP01817P-RELATED"/>
    <property type="match status" value="1"/>
</dbReference>
<evidence type="ECO:0000256" key="6">
    <source>
        <dbReference type="PIRSR" id="PIRSR002419-1"/>
    </source>
</evidence>
<organism evidence="8 9">
    <name type="scientific">Oryctes borbonicus</name>
    <dbReference type="NCBI Taxonomy" id="1629725"/>
    <lineage>
        <taxon>Eukaryota</taxon>
        <taxon>Metazoa</taxon>
        <taxon>Ecdysozoa</taxon>
        <taxon>Arthropoda</taxon>
        <taxon>Hexapoda</taxon>
        <taxon>Insecta</taxon>
        <taxon>Pterygota</taxon>
        <taxon>Neoptera</taxon>
        <taxon>Endopterygota</taxon>
        <taxon>Coleoptera</taxon>
        <taxon>Polyphaga</taxon>
        <taxon>Scarabaeiformia</taxon>
        <taxon>Scarabaeidae</taxon>
        <taxon>Dynastinae</taxon>
        <taxon>Oryctes</taxon>
    </lineage>
</organism>
<feature type="non-terminal residue" evidence="8">
    <location>
        <position position="177"/>
    </location>
</feature>
<feature type="transmembrane region" description="Helical" evidence="7">
    <location>
        <begin position="53"/>
        <end position="74"/>
    </location>
</feature>
<dbReference type="OrthoDB" id="71600at2759"/>
<keyword evidence="6" id="KW-1015">Disulfide bond</keyword>
<feature type="transmembrane region" description="Helical" evidence="7">
    <location>
        <begin position="12"/>
        <end position="33"/>
    </location>
</feature>
<evidence type="ECO:0000256" key="4">
    <source>
        <dbReference type="ARBA" id="ARBA00022989"/>
    </source>
</evidence>
<dbReference type="InterPro" id="IPR018499">
    <property type="entry name" value="Tetraspanin/Peripherin"/>
</dbReference>
<dbReference type="EMBL" id="LJIG01000311">
    <property type="protein sequence ID" value="KRT86629.1"/>
    <property type="molecule type" value="Genomic_DNA"/>
</dbReference>
<keyword evidence="3 7" id="KW-0812">Transmembrane</keyword>
<dbReference type="InterPro" id="IPR000301">
    <property type="entry name" value="Tetraspanin_animals"/>
</dbReference>
<dbReference type="PIRSF" id="PIRSF002419">
    <property type="entry name" value="Tetraspanin"/>
    <property type="match status" value="1"/>
</dbReference>
<name>A0A0T6BH07_9SCAR</name>
<sequence>MACATAVVRILMFILNLVCAIAGLGLLVVGVLYKLNLNEATAEIPDSLELAPTLLIIVGCIVFVIAFFGCCGAVRESTCMLTTYAVILLVIFVLQVAVAVYAFLQIRDVDGLKEQFRKGLNTTFSRYNQDPVATETVDIIQRSYQCCGLDGPSSMKVNGTFPLSCCLEEIKTECSKP</sequence>
<comment type="subcellular location">
    <subcellularLocation>
        <location evidence="1 7">Membrane</location>
        <topology evidence="1 7">Multi-pass membrane protein</topology>
    </subcellularLocation>
</comment>
<dbReference type="AlphaFoldDB" id="A0A0T6BH07"/>
<keyword evidence="4 7" id="KW-1133">Transmembrane helix</keyword>
<comment type="caution">
    <text evidence="8">The sequence shown here is derived from an EMBL/GenBank/DDBJ whole genome shotgun (WGS) entry which is preliminary data.</text>
</comment>
<dbReference type="InterPro" id="IPR018503">
    <property type="entry name" value="Tetraspanin_CS"/>
</dbReference>
<feature type="disulfide bond" evidence="6">
    <location>
        <begin position="147"/>
        <end position="165"/>
    </location>
</feature>
<evidence type="ECO:0000256" key="5">
    <source>
        <dbReference type="ARBA" id="ARBA00023136"/>
    </source>
</evidence>
<evidence type="ECO:0000256" key="7">
    <source>
        <dbReference type="RuleBase" id="RU361218"/>
    </source>
</evidence>
<dbReference type="GO" id="GO:0005886">
    <property type="term" value="C:plasma membrane"/>
    <property type="evidence" value="ECO:0007669"/>
    <property type="project" value="TreeGrafter"/>
</dbReference>
<evidence type="ECO:0000256" key="1">
    <source>
        <dbReference type="ARBA" id="ARBA00004141"/>
    </source>
</evidence>
<dbReference type="InterPro" id="IPR008952">
    <property type="entry name" value="Tetraspanin_EC2_sf"/>
</dbReference>
<gene>
    <name evidence="8" type="ORF">AMK59_126</name>
</gene>
<dbReference type="PROSITE" id="PS00421">
    <property type="entry name" value="TM4_1"/>
    <property type="match status" value="1"/>
</dbReference>
<reference evidence="8 9" key="1">
    <citation type="submission" date="2015-09" db="EMBL/GenBank/DDBJ databases">
        <title>Draft genome of the scarab beetle Oryctes borbonicus.</title>
        <authorList>
            <person name="Meyer J.M."/>
            <person name="Markov G.V."/>
            <person name="Baskaran P."/>
            <person name="Herrmann M."/>
            <person name="Sommer R.J."/>
            <person name="Roedelsperger C."/>
        </authorList>
    </citation>
    <scope>NUCLEOTIDE SEQUENCE [LARGE SCALE GENOMIC DNA]</scope>
    <source>
        <strain evidence="8">OB123</strain>
        <tissue evidence="8">Whole animal</tissue>
    </source>
</reference>
<evidence type="ECO:0000256" key="2">
    <source>
        <dbReference type="ARBA" id="ARBA00006840"/>
    </source>
</evidence>
<dbReference type="Pfam" id="PF00335">
    <property type="entry name" value="Tetraspanin"/>
    <property type="match status" value="1"/>
</dbReference>
<dbReference type="Proteomes" id="UP000051574">
    <property type="component" value="Unassembled WGS sequence"/>
</dbReference>